<feature type="region of interest" description="Disordered" evidence="1">
    <location>
        <begin position="244"/>
        <end position="278"/>
    </location>
</feature>
<keyword evidence="2" id="KW-0472">Membrane</keyword>
<evidence type="ECO:0000256" key="2">
    <source>
        <dbReference type="SAM" id="Phobius"/>
    </source>
</evidence>
<feature type="region of interest" description="Disordered" evidence="1">
    <location>
        <begin position="646"/>
        <end position="669"/>
    </location>
</feature>
<reference evidence="3" key="1">
    <citation type="journal article" date="2023" name="Mol. Phylogenet. Evol.">
        <title>Genome-scale phylogeny and comparative genomics of the fungal order Sordariales.</title>
        <authorList>
            <person name="Hensen N."/>
            <person name="Bonometti L."/>
            <person name="Westerberg I."/>
            <person name="Brannstrom I.O."/>
            <person name="Guillou S."/>
            <person name="Cros-Aarteil S."/>
            <person name="Calhoun S."/>
            <person name="Haridas S."/>
            <person name="Kuo A."/>
            <person name="Mondo S."/>
            <person name="Pangilinan J."/>
            <person name="Riley R."/>
            <person name="LaButti K."/>
            <person name="Andreopoulos B."/>
            <person name="Lipzen A."/>
            <person name="Chen C."/>
            <person name="Yan M."/>
            <person name="Daum C."/>
            <person name="Ng V."/>
            <person name="Clum A."/>
            <person name="Steindorff A."/>
            <person name="Ohm R.A."/>
            <person name="Martin F."/>
            <person name="Silar P."/>
            <person name="Natvig D.O."/>
            <person name="Lalanne C."/>
            <person name="Gautier V."/>
            <person name="Ament-Velasquez S.L."/>
            <person name="Kruys A."/>
            <person name="Hutchinson M.I."/>
            <person name="Powell A.J."/>
            <person name="Barry K."/>
            <person name="Miller A.N."/>
            <person name="Grigoriev I.V."/>
            <person name="Debuchy R."/>
            <person name="Gladieux P."/>
            <person name="Hiltunen Thoren M."/>
            <person name="Johannesson H."/>
        </authorList>
    </citation>
    <scope>NUCLEOTIDE SEQUENCE</scope>
    <source>
        <strain evidence="3">CBS 955.72</strain>
    </source>
</reference>
<feature type="transmembrane region" description="Helical" evidence="2">
    <location>
        <begin position="395"/>
        <end position="417"/>
    </location>
</feature>
<keyword evidence="2" id="KW-1133">Transmembrane helix</keyword>
<keyword evidence="2" id="KW-0812">Transmembrane</keyword>
<protein>
    <recommendedName>
        <fullName evidence="5">Pre-mRNA splicing factor CLF1</fullName>
    </recommendedName>
</protein>
<keyword evidence="4" id="KW-1185">Reference proteome</keyword>
<feature type="compositionally biased region" description="Polar residues" evidence="1">
    <location>
        <begin position="560"/>
        <end position="578"/>
    </location>
</feature>
<dbReference type="SUPFAM" id="SSF117281">
    <property type="entry name" value="Kelch motif"/>
    <property type="match status" value="1"/>
</dbReference>
<feature type="compositionally biased region" description="Low complexity" evidence="1">
    <location>
        <begin position="738"/>
        <end position="757"/>
    </location>
</feature>
<feature type="compositionally biased region" description="Basic and acidic residues" evidence="1">
    <location>
        <begin position="258"/>
        <end position="273"/>
    </location>
</feature>
<dbReference type="EMBL" id="JAUIQD010000001">
    <property type="protein sequence ID" value="KAK3362776.1"/>
    <property type="molecule type" value="Genomic_DNA"/>
</dbReference>
<name>A0AAJ0MJH8_9PEZI</name>
<comment type="caution">
    <text evidence="3">The sequence shown here is derived from an EMBL/GenBank/DDBJ whole genome shotgun (WGS) entry which is preliminary data.</text>
</comment>
<dbReference type="InterPro" id="IPR015915">
    <property type="entry name" value="Kelch-typ_b-propeller"/>
</dbReference>
<feature type="compositionally biased region" description="Polar residues" evidence="1">
    <location>
        <begin position="498"/>
        <end position="507"/>
    </location>
</feature>
<sequence>MPLPQPKVALSDICSVIFNNTLYTYSTNAFQALPLSAGAEWEQLEQGEKVTGGVCVGSSPGDPSTAAFFVIGGRGGRADYHGVQKYTYSTRKWESITLPQPVTQDRLWHGATYLNSSDSILVYAGSQDGSKDPSSQTFTIGASAPFTVLAYESIAPPTINPILLPWSASEAVLIGGSSSNTKVMLFNTDTRWIDSGASLAAPLPKDTSALKAIIMTGDDGSKNLLTFDMTVSPNSVTRSVLFTGPGAPVQNSPPIKRAATEDGKGSARNRRDTAPLTVDGWPSYNSTLAPTATRSTFALARDPDGLVVAAGGNEEDVLCIFDARRNSWQNATDRLVETKLFASDSFSSTASLSTARATSTTLTSSATAAIAASATPSSTNGAVPVGGGLPNTNSILAAVLGSIFGLGVVLFGLYWCIQRKRKQHAHIEAGHTRRASGISSDEKSGIGYASDSLPHPPSGVGVFRGHQTQNSASSFSSMAILMGRLNQQKPGQTPPARNPSNNTKRGSIESTFKAFKSTISKPIPQNAPQALAAQPPQPDVQPRDEKGVSFAPDTVEPRQRNTMATSSDEQGSMRRSSGWNRYWSGGSALNLLGLGGGNGNANGAANAISQRTTMASDSSSHYSNTHRITQDSATVPPLQIHEPRASFSRVASRSPTIAQNHEKIREGQSGLIETHRPVSGISSVSGYSSGIPASVHDAWDPTESRPWGADRAPATFYNASTSPYSTPLAPASASSRGPSQSTTPRQQPQQQQEPQQPATRDDMSWLNLGDGR</sequence>
<accession>A0AAJ0MJH8</accession>
<feature type="compositionally biased region" description="Polar residues" evidence="1">
    <location>
        <begin position="649"/>
        <end position="659"/>
    </location>
</feature>
<evidence type="ECO:0000313" key="3">
    <source>
        <dbReference type="EMBL" id="KAK3362776.1"/>
    </source>
</evidence>
<feature type="region of interest" description="Disordered" evidence="1">
    <location>
        <begin position="528"/>
        <end position="578"/>
    </location>
</feature>
<dbReference type="Proteomes" id="UP001275084">
    <property type="component" value="Unassembled WGS sequence"/>
</dbReference>
<dbReference type="AlphaFoldDB" id="A0AAJ0MJH8"/>
<evidence type="ECO:0000313" key="4">
    <source>
        <dbReference type="Proteomes" id="UP001275084"/>
    </source>
</evidence>
<organism evidence="3 4">
    <name type="scientific">Lasiosphaeria hispida</name>
    <dbReference type="NCBI Taxonomy" id="260671"/>
    <lineage>
        <taxon>Eukaryota</taxon>
        <taxon>Fungi</taxon>
        <taxon>Dikarya</taxon>
        <taxon>Ascomycota</taxon>
        <taxon>Pezizomycotina</taxon>
        <taxon>Sordariomycetes</taxon>
        <taxon>Sordariomycetidae</taxon>
        <taxon>Sordariales</taxon>
        <taxon>Lasiosphaeriaceae</taxon>
        <taxon>Lasiosphaeria</taxon>
    </lineage>
</organism>
<feature type="region of interest" description="Disordered" evidence="1">
    <location>
        <begin position="487"/>
        <end position="507"/>
    </location>
</feature>
<evidence type="ECO:0000256" key="1">
    <source>
        <dbReference type="SAM" id="MobiDB-lite"/>
    </source>
</evidence>
<dbReference type="Gene3D" id="2.120.10.80">
    <property type="entry name" value="Kelch-type beta propeller"/>
    <property type="match status" value="1"/>
</dbReference>
<gene>
    <name evidence="3" type="ORF">B0T25DRAFT_16805</name>
</gene>
<reference evidence="3" key="2">
    <citation type="submission" date="2023-06" db="EMBL/GenBank/DDBJ databases">
        <authorList>
            <consortium name="Lawrence Berkeley National Laboratory"/>
            <person name="Haridas S."/>
            <person name="Hensen N."/>
            <person name="Bonometti L."/>
            <person name="Westerberg I."/>
            <person name="Brannstrom I.O."/>
            <person name="Guillou S."/>
            <person name="Cros-Aarteil S."/>
            <person name="Calhoun S."/>
            <person name="Kuo A."/>
            <person name="Mondo S."/>
            <person name="Pangilinan J."/>
            <person name="Riley R."/>
            <person name="Labutti K."/>
            <person name="Andreopoulos B."/>
            <person name="Lipzen A."/>
            <person name="Chen C."/>
            <person name="Yanf M."/>
            <person name="Daum C."/>
            <person name="Ng V."/>
            <person name="Clum A."/>
            <person name="Steindorff A."/>
            <person name="Ohm R."/>
            <person name="Martin F."/>
            <person name="Silar P."/>
            <person name="Natvig D."/>
            <person name="Lalanne C."/>
            <person name="Gautier V."/>
            <person name="Ament-Velasquez S.L."/>
            <person name="Kruys A."/>
            <person name="Hutchinson M.I."/>
            <person name="Powell A.J."/>
            <person name="Barry K."/>
            <person name="Miller A.N."/>
            <person name="Grigoriev I.V."/>
            <person name="Debuchy R."/>
            <person name="Gladieux P."/>
            <person name="Thoren M.H."/>
            <person name="Johannesson H."/>
        </authorList>
    </citation>
    <scope>NUCLEOTIDE SEQUENCE</scope>
    <source>
        <strain evidence="3">CBS 955.72</strain>
    </source>
</reference>
<proteinExistence type="predicted"/>
<feature type="region of interest" description="Disordered" evidence="1">
    <location>
        <begin position="425"/>
        <end position="466"/>
    </location>
</feature>
<evidence type="ECO:0008006" key="5">
    <source>
        <dbReference type="Google" id="ProtNLM"/>
    </source>
</evidence>
<feature type="region of interest" description="Disordered" evidence="1">
    <location>
        <begin position="716"/>
        <end position="772"/>
    </location>
</feature>